<dbReference type="Proteomes" id="UP000240696">
    <property type="component" value="Segment"/>
</dbReference>
<protein>
    <submittedName>
        <fullName evidence="1">Uncharacterized protein</fullName>
    </submittedName>
</protein>
<accession>A0A2H4GYD1</accession>
<dbReference type="EMBL" id="KX898400">
    <property type="protein sequence ID" value="ARB11184.1"/>
    <property type="molecule type" value="Genomic_DNA"/>
</dbReference>
<reference evidence="1 2" key="1">
    <citation type="submission" date="2016-09" db="EMBL/GenBank/DDBJ databases">
        <title>Complete genome sequence of Pseudomonas aeruginosa phage JG054.</title>
        <authorList>
            <person name="Uhlig C.M."/>
            <person name="Bunk B."/>
            <person name="Rohde M."/>
            <person name="Schobert M."/>
            <person name="Jahn D."/>
        </authorList>
    </citation>
    <scope>NUCLEOTIDE SEQUENCE [LARGE SCALE GENOMIC DNA]</scope>
</reference>
<gene>
    <name evidence="1" type="ORF">JG054_00039</name>
</gene>
<organism evidence="1 2">
    <name type="scientific">Pseudomonas phage JG054</name>
    <dbReference type="NCBI Taxonomy" id="1970800"/>
    <lineage>
        <taxon>Viruses</taxon>
        <taxon>Duplodnaviria</taxon>
        <taxon>Heunggongvirae</taxon>
        <taxon>Uroviricota</taxon>
        <taxon>Caudoviricetes</taxon>
        <taxon>Queuovirinae</taxon>
        <taxon>Nipunavirus</taxon>
        <taxon>Nipunavirus JG054</taxon>
    </lineage>
</organism>
<keyword evidence="2" id="KW-1185">Reference proteome</keyword>
<proteinExistence type="predicted"/>
<evidence type="ECO:0000313" key="2">
    <source>
        <dbReference type="Proteomes" id="UP000240696"/>
    </source>
</evidence>
<evidence type="ECO:0000313" key="1">
    <source>
        <dbReference type="EMBL" id="ARB11184.1"/>
    </source>
</evidence>
<name>A0A2H4GYD1_9CAUD</name>
<sequence length="58" mass="6230">MLRSFVLLILVLGLALLILFHSVLGAAERFKAKANCRPEVAAYMHGGSGAELSECRGE</sequence>